<dbReference type="PANTHER" id="PTHR36617:SF15">
    <property type="entry name" value="REVERSE TRANSCRIPTASE ZINC-BINDING DOMAIN-CONTAINING PROTEIN"/>
    <property type="match status" value="1"/>
</dbReference>
<organism evidence="1 2">
    <name type="scientific">Artemisia annua</name>
    <name type="common">Sweet wormwood</name>
    <dbReference type="NCBI Taxonomy" id="35608"/>
    <lineage>
        <taxon>Eukaryota</taxon>
        <taxon>Viridiplantae</taxon>
        <taxon>Streptophyta</taxon>
        <taxon>Embryophyta</taxon>
        <taxon>Tracheophyta</taxon>
        <taxon>Spermatophyta</taxon>
        <taxon>Magnoliopsida</taxon>
        <taxon>eudicotyledons</taxon>
        <taxon>Gunneridae</taxon>
        <taxon>Pentapetalae</taxon>
        <taxon>asterids</taxon>
        <taxon>campanulids</taxon>
        <taxon>Asterales</taxon>
        <taxon>Asteraceae</taxon>
        <taxon>Asteroideae</taxon>
        <taxon>Anthemideae</taxon>
        <taxon>Artemisiinae</taxon>
        <taxon>Artemisia</taxon>
    </lineage>
</organism>
<protein>
    <submittedName>
        <fullName evidence="1">RNA-directed DNA polymerase, eukaryota</fullName>
    </submittedName>
</protein>
<sequence length="288" mass="32608">MGVYLMCPPAVLSIVLGVLYCSRLIPLSRKLGNGDNALFWEDIWCGDQPLKNQFPRICLLDNDRSCSVANWLSLSDRSLVLRRQPRGSIESSQFSALQSLIGDVVLSDQRDTWQWSLDVSKGFSVASVRSMIDAHTLDVVSTATQWNRIIPIKVNVFLWRGVWTVVEIVVNMCVWKLMKMVMSRNQGEVERHARTSSMHAMLSLTSNNDDFSSIVADLDAKSGNQDGYQIFTNQKSHFNDRVSKNATNMFRLVSQKLNPKDNKIPIKQTQEISPNNLLFRSVSNQKNP</sequence>
<dbReference type="PANTHER" id="PTHR36617">
    <property type="entry name" value="PROTEIN, PUTATIVE-RELATED"/>
    <property type="match status" value="1"/>
</dbReference>
<reference evidence="1 2" key="1">
    <citation type="journal article" date="2018" name="Mol. Plant">
        <title>The genome of Artemisia annua provides insight into the evolution of Asteraceae family and artemisinin biosynthesis.</title>
        <authorList>
            <person name="Shen Q."/>
            <person name="Zhang L."/>
            <person name="Liao Z."/>
            <person name="Wang S."/>
            <person name="Yan T."/>
            <person name="Shi P."/>
            <person name="Liu M."/>
            <person name="Fu X."/>
            <person name="Pan Q."/>
            <person name="Wang Y."/>
            <person name="Lv Z."/>
            <person name="Lu X."/>
            <person name="Zhang F."/>
            <person name="Jiang W."/>
            <person name="Ma Y."/>
            <person name="Chen M."/>
            <person name="Hao X."/>
            <person name="Li L."/>
            <person name="Tang Y."/>
            <person name="Lv G."/>
            <person name="Zhou Y."/>
            <person name="Sun X."/>
            <person name="Brodelius P.E."/>
            <person name="Rose J.K.C."/>
            <person name="Tang K."/>
        </authorList>
    </citation>
    <scope>NUCLEOTIDE SEQUENCE [LARGE SCALE GENOMIC DNA]</scope>
    <source>
        <strain evidence="2">cv. Huhao1</strain>
        <tissue evidence="1">Leaf</tissue>
    </source>
</reference>
<name>A0A2U1KYF8_ARTAN</name>
<dbReference type="Proteomes" id="UP000245207">
    <property type="component" value="Unassembled WGS sequence"/>
</dbReference>
<evidence type="ECO:0000313" key="2">
    <source>
        <dbReference type="Proteomes" id="UP000245207"/>
    </source>
</evidence>
<gene>
    <name evidence="1" type="ORF">CTI12_AA550560</name>
</gene>
<dbReference type="AlphaFoldDB" id="A0A2U1KYF8"/>
<dbReference type="GO" id="GO:0003964">
    <property type="term" value="F:RNA-directed DNA polymerase activity"/>
    <property type="evidence" value="ECO:0007669"/>
    <property type="project" value="UniProtKB-KW"/>
</dbReference>
<comment type="caution">
    <text evidence="1">The sequence shown here is derived from an EMBL/GenBank/DDBJ whole genome shotgun (WGS) entry which is preliminary data.</text>
</comment>
<evidence type="ECO:0000313" key="1">
    <source>
        <dbReference type="EMBL" id="PWA41787.1"/>
    </source>
</evidence>
<keyword evidence="2" id="KW-1185">Reference proteome</keyword>
<proteinExistence type="predicted"/>
<accession>A0A2U1KYF8</accession>
<keyword evidence="1" id="KW-0808">Transferase</keyword>
<dbReference type="EMBL" id="PKPP01012829">
    <property type="protein sequence ID" value="PWA41787.1"/>
    <property type="molecule type" value="Genomic_DNA"/>
</dbReference>
<keyword evidence="1" id="KW-0695">RNA-directed DNA polymerase</keyword>
<keyword evidence="1" id="KW-0548">Nucleotidyltransferase</keyword>